<gene>
    <name evidence="13" type="ORF">JN12_01310</name>
</gene>
<dbReference type="GO" id="GO:0006355">
    <property type="term" value="P:regulation of DNA-templated transcription"/>
    <property type="evidence" value="ECO:0007669"/>
    <property type="project" value="InterPro"/>
</dbReference>
<dbReference type="InterPro" id="IPR036097">
    <property type="entry name" value="HisK_dim/P_sf"/>
</dbReference>
<dbReference type="Pfam" id="PF00989">
    <property type="entry name" value="PAS"/>
    <property type="match status" value="1"/>
</dbReference>
<keyword evidence="6" id="KW-0902">Two-component regulatory system</keyword>
<organism evidence="13 14">
    <name type="scientific">Geobacter argillaceus</name>
    <dbReference type="NCBI Taxonomy" id="345631"/>
    <lineage>
        <taxon>Bacteria</taxon>
        <taxon>Pseudomonadati</taxon>
        <taxon>Thermodesulfobacteriota</taxon>
        <taxon>Desulfuromonadia</taxon>
        <taxon>Geobacterales</taxon>
        <taxon>Geobacteraceae</taxon>
        <taxon>Geobacter</taxon>
    </lineage>
</organism>
<dbReference type="EC" id="2.7.13.3" evidence="2"/>
<dbReference type="PROSITE" id="PS50113">
    <property type="entry name" value="PAC"/>
    <property type="match status" value="2"/>
</dbReference>
<dbReference type="CDD" id="cd00156">
    <property type="entry name" value="REC"/>
    <property type="match status" value="1"/>
</dbReference>
<evidence type="ECO:0000259" key="11">
    <source>
        <dbReference type="PROSITE" id="PS50112"/>
    </source>
</evidence>
<comment type="caution">
    <text evidence="13">The sequence shown here is derived from an EMBL/GenBank/DDBJ whole genome shotgun (WGS) entry which is preliminary data.</text>
</comment>
<dbReference type="InterPro" id="IPR001789">
    <property type="entry name" value="Sig_transdc_resp-reg_receiver"/>
</dbReference>
<evidence type="ECO:0000256" key="5">
    <source>
        <dbReference type="ARBA" id="ARBA00022777"/>
    </source>
</evidence>
<evidence type="ECO:0000313" key="14">
    <source>
        <dbReference type="Proteomes" id="UP000319449"/>
    </source>
</evidence>
<dbReference type="InterPro" id="IPR005467">
    <property type="entry name" value="His_kinase_dom"/>
</dbReference>
<feature type="coiled-coil region" evidence="8">
    <location>
        <begin position="386"/>
        <end position="413"/>
    </location>
</feature>
<keyword evidence="3 7" id="KW-0597">Phosphoprotein</keyword>
<reference evidence="13 14" key="1">
    <citation type="submission" date="2019-07" db="EMBL/GenBank/DDBJ databases">
        <title>Genomic Encyclopedia of Archaeal and Bacterial Type Strains, Phase II (KMG-II): from individual species to whole genera.</title>
        <authorList>
            <person name="Goeker M."/>
        </authorList>
    </citation>
    <scope>NUCLEOTIDE SEQUENCE [LARGE SCALE GENOMIC DNA]</scope>
    <source>
        <strain evidence="13 14">ATCC BAA-1139</strain>
    </source>
</reference>
<evidence type="ECO:0000256" key="3">
    <source>
        <dbReference type="ARBA" id="ARBA00022553"/>
    </source>
</evidence>
<dbReference type="Proteomes" id="UP000319449">
    <property type="component" value="Unassembled WGS sequence"/>
</dbReference>
<dbReference type="Pfam" id="PF02518">
    <property type="entry name" value="HATPase_c"/>
    <property type="match status" value="1"/>
</dbReference>
<evidence type="ECO:0000256" key="4">
    <source>
        <dbReference type="ARBA" id="ARBA00022679"/>
    </source>
</evidence>
<dbReference type="InterPro" id="IPR004358">
    <property type="entry name" value="Sig_transdc_His_kin-like_C"/>
</dbReference>
<feature type="domain" description="PAC" evidence="12">
    <location>
        <begin position="223"/>
        <end position="275"/>
    </location>
</feature>
<dbReference type="Gene3D" id="3.30.450.20">
    <property type="entry name" value="PAS domain"/>
    <property type="match status" value="2"/>
</dbReference>
<dbReference type="SUPFAM" id="SSF55874">
    <property type="entry name" value="ATPase domain of HSP90 chaperone/DNA topoisomerase II/histidine kinase"/>
    <property type="match status" value="1"/>
</dbReference>
<protein>
    <recommendedName>
        <fullName evidence="2">histidine kinase</fullName>
        <ecNumber evidence="2">2.7.13.3</ecNumber>
    </recommendedName>
</protein>
<dbReference type="InterPro" id="IPR013767">
    <property type="entry name" value="PAS_fold"/>
</dbReference>
<keyword evidence="14" id="KW-1185">Reference proteome</keyword>
<comment type="catalytic activity">
    <reaction evidence="1">
        <text>ATP + protein L-histidine = ADP + protein N-phospho-L-histidine.</text>
        <dbReference type="EC" id="2.7.13.3"/>
    </reaction>
</comment>
<dbReference type="InterPro" id="IPR052162">
    <property type="entry name" value="Sensor_kinase/Photoreceptor"/>
</dbReference>
<dbReference type="InterPro" id="IPR003661">
    <property type="entry name" value="HisK_dim/P_dom"/>
</dbReference>
<dbReference type="InterPro" id="IPR001610">
    <property type="entry name" value="PAC"/>
</dbReference>
<dbReference type="InterPro" id="IPR011006">
    <property type="entry name" value="CheY-like_superfamily"/>
</dbReference>
<dbReference type="PROSITE" id="PS50110">
    <property type="entry name" value="RESPONSE_REGULATORY"/>
    <property type="match status" value="1"/>
</dbReference>
<evidence type="ECO:0000256" key="2">
    <source>
        <dbReference type="ARBA" id="ARBA00012438"/>
    </source>
</evidence>
<dbReference type="PANTHER" id="PTHR43304:SF1">
    <property type="entry name" value="PAC DOMAIN-CONTAINING PROTEIN"/>
    <property type="match status" value="1"/>
</dbReference>
<dbReference type="SMART" id="SM00448">
    <property type="entry name" value="REC"/>
    <property type="match status" value="1"/>
</dbReference>
<evidence type="ECO:0000259" key="10">
    <source>
        <dbReference type="PROSITE" id="PS50110"/>
    </source>
</evidence>
<feature type="modified residue" description="4-aspartylphosphate" evidence="7">
    <location>
        <position position="65"/>
    </location>
</feature>
<evidence type="ECO:0000313" key="13">
    <source>
        <dbReference type="EMBL" id="TWJ19822.1"/>
    </source>
</evidence>
<feature type="domain" description="PAS" evidence="11">
    <location>
        <begin position="276"/>
        <end position="346"/>
    </location>
</feature>
<dbReference type="SMART" id="SM00388">
    <property type="entry name" value="HisKA"/>
    <property type="match status" value="1"/>
</dbReference>
<dbReference type="GO" id="GO:0000155">
    <property type="term" value="F:phosphorelay sensor kinase activity"/>
    <property type="evidence" value="ECO:0007669"/>
    <property type="project" value="InterPro"/>
</dbReference>
<dbReference type="SUPFAM" id="SSF55785">
    <property type="entry name" value="PYP-like sensor domain (PAS domain)"/>
    <property type="match status" value="2"/>
</dbReference>
<evidence type="ECO:0000256" key="1">
    <source>
        <dbReference type="ARBA" id="ARBA00000085"/>
    </source>
</evidence>
<feature type="domain" description="Response regulatory" evidence="10">
    <location>
        <begin position="14"/>
        <end position="129"/>
    </location>
</feature>
<dbReference type="InterPro" id="IPR036890">
    <property type="entry name" value="HATPase_C_sf"/>
</dbReference>
<dbReference type="CDD" id="cd00075">
    <property type="entry name" value="HATPase"/>
    <property type="match status" value="1"/>
</dbReference>
<proteinExistence type="predicted"/>
<accession>A0A562VPP8</accession>
<dbReference type="SUPFAM" id="SSF47384">
    <property type="entry name" value="Homodimeric domain of signal transducing histidine kinase"/>
    <property type="match status" value="1"/>
</dbReference>
<dbReference type="InterPro" id="IPR000700">
    <property type="entry name" value="PAS-assoc_C"/>
</dbReference>
<evidence type="ECO:0000259" key="9">
    <source>
        <dbReference type="PROSITE" id="PS50109"/>
    </source>
</evidence>
<feature type="domain" description="Histidine kinase" evidence="9">
    <location>
        <begin position="413"/>
        <end position="625"/>
    </location>
</feature>
<dbReference type="InterPro" id="IPR035965">
    <property type="entry name" value="PAS-like_dom_sf"/>
</dbReference>
<dbReference type="Gene3D" id="3.30.565.10">
    <property type="entry name" value="Histidine kinase-like ATPase, C-terminal domain"/>
    <property type="match status" value="1"/>
</dbReference>
<dbReference type="EMBL" id="VLLN01000006">
    <property type="protein sequence ID" value="TWJ19822.1"/>
    <property type="molecule type" value="Genomic_DNA"/>
</dbReference>
<dbReference type="Gene3D" id="1.10.287.130">
    <property type="match status" value="1"/>
</dbReference>
<evidence type="ECO:0000256" key="8">
    <source>
        <dbReference type="SAM" id="Coils"/>
    </source>
</evidence>
<dbReference type="PROSITE" id="PS50112">
    <property type="entry name" value="PAS"/>
    <property type="match status" value="2"/>
</dbReference>
<dbReference type="SMART" id="SM00091">
    <property type="entry name" value="PAS"/>
    <property type="match status" value="2"/>
</dbReference>
<evidence type="ECO:0000256" key="7">
    <source>
        <dbReference type="PROSITE-ProRule" id="PRU00169"/>
    </source>
</evidence>
<keyword evidence="4" id="KW-0808">Transferase</keyword>
<dbReference type="CDD" id="cd00082">
    <property type="entry name" value="HisKA"/>
    <property type="match status" value="1"/>
</dbReference>
<dbReference type="NCBIfam" id="TIGR00229">
    <property type="entry name" value="sensory_box"/>
    <property type="match status" value="2"/>
</dbReference>
<dbReference type="InterPro" id="IPR003594">
    <property type="entry name" value="HATPase_dom"/>
</dbReference>
<dbReference type="Pfam" id="PF00512">
    <property type="entry name" value="HisKA"/>
    <property type="match status" value="1"/>
</dbReference>
<evidence type="ECO:0000256" key="6">
    <source>
        <dbReference type="ARBA" id="ARBA00023012"/>
    </source>
</evidence>
<dbReference type="Pfam" id="PF00072">
    <property type="entry name" value="Response_reg"/>
    <property type="match status" value="1"/>
</dbReference>
<evidence type="ECO:0000259" key="12">
    <source>
        <dbReference type="PROSITE" id="PS50113"/>
    </source>
</evidence>
<dbReference type="Gene3D" id="3.40.50.2300">
    <property type="match status" value="1"/>
</dbReference>
<dbReference type="SUPFAM" id="SSF52172">
    <property type="entry name" value="CheY-like"/>
    <property type="match status" value="1"/>
</dbReference>
<dbReference type="Pfam" id="PF13426">
    <property type="entry name" value="PAS_9"/>
    <property type="match status" value="1"/>
</dbReference>
<dbReference type="CDD" id="cd00130">
    <property type="entry name" value="PAS"/>
    <property type="match status" value="2"/>
</dbReference>
<dbReference type="PRINTS" id="PR00344">
    <property type="entry name" value="BCTRLSENSOR"/>
</dbReference>
<keyword evidence="8" id="KW-0175">Coiled coil</keyword>
<feature type="domain" description="PAS" evidence="11">
    <location>
        <begin position="149"/>
        <end position="219"/>
    </location>
</feature>
<dbReference type="PROSITE" id="PS50109">
    <property type="entry name" value="HIS_KIN"/>
    <property type="match status" value="1"/>
</dbReference>
<dbReference type="InterPro" id="IPR000014">
    <property type="entry name" value="PAS"/>
</dbReference>
<sequence>MSCSVTMSHEGAISILLVEDSPLHIEHIRTVLTVQDPRITLTVARTLAEGRARLQEFRPNLAIVDILLPDGRGIELLPPVREKTTFPIVMLTGQGDEKEAVDAMKAGAIDYLVKSEASLADMAHIVERALREWRHIAERRRAEETLRESEERFRSFFHYSAIGMVIISPDGRFLQSNPANSLLLGYTEKEMLRLNVRDITHPEDRPKGREVYEELRSGRRRSMEYEKRYLRKDGAVIWGYVTVAGVYDAQQKLVYFVGQMQDVTERKQAEEALRKSEARWRSVFTTAAAGLVIISHDGSIMQANPAMCRFLGYPEDELANLTVEEVTHPADRDKTSLHYDEIFAGQREVLHYEKRYLRKDGQSVWGHASVACVLDADTEPLYCIGLVQDITERVQMEEEIRKANRELDDFVQMVSHDLRTPLTPIIGYAELLQVIYRDRLDEQAKEYLAEIGRQGQRMLGLLEDLLSLARTGYLPPPAEPVDSNQVVQETLVGLASRLADACMTVETGLLPCIRVPRTVLLQVFDNLIGNAIRYAGPGGSIEVEGERLGTRVRFSVRDHGPGVPEEERSRIFDLFYRGSTGKEVEGTGVGLATVQKIAHLYGGRAWVEVPPGGGSSFCVEMVDETRQ</sequence>
<dbReference type="RefSeq" id="WP_170241864.1">
    <property type="nucleotide sequence ID" value="NZ_VLLN01000006.1"/>
</dbReference>
<dbReference type="SMART" id="SM00387">
    <property type="entry name" value="HATPase_c"/>
    <property type="match status" value="1"/>
</dbReference>
<dbReference type="AlphaFoldDB" id="A0A562VPP8"/>
<keyword evidence="5" id="KW-0418">Kinase</keyword>
<feature type="domain" description="PAC" evidence="12">
    <location>
        <begin position="350"/>
        <end position="402"/>
    </location>
</feature>
<dbReference type="PANTHER" id="PTHR43304">
    <property type="entry name" value="PHYTOCHROME-LIKE PROTEIN CPH1"/>
    <property type="match status" value="1"/>
</dbReference>
<dbReference type="FunFam" id="1.10.287.130:FF:000001">
    <property type="entry name" value="Two-component sensor histidine kinase"/>
    <property type="match status" value="1"/>
</dbReference>
<name>A0A562VPP8_9BACT</name>
<dbReference type="SMART" id="SM00086">
    <property type="entry name" value="PAC"/>
    <property type="match status" value="2"/>
</dbReference>